<evidence type="ECO:0000256" key="9">
    <source>
        <dbReference type="ARBA" id="ARBA00023204"/>
    </source>
</evidence>
<evidence type="ECO:0000256" key="7">
    <source>
        <dbReference type="ARBA" id="ARBA00022840"/>
    </source>
</evidence>
<gene>
    <name evidence="10" type="primary">rexB</name>
    <name evidence="13" type="ORF">FD41_GL000720</name>
</gene>
<comment type="caution">
    <text evidence="13">The sequence shown here is derived from an EMBL/GenBank/DDBJ whole genome shotgun (WGS) entry which is preliminary data.</text>
</comment>
<evidence type="ECO:0000256" key="2">
    <source>
        <dbReference type="ARBA" id="ARBA00022741"/>
    </source>
</evidence>
<comment type="similarity">
    <text evidence="10">Belongs to the helicase family. AddB/RexB type 2 subfamily.</text>
</comment>
<dbReference type="InterPro" id="IPR014141">
    <property type="entry name" value="DNA_helicase_suRexB"/>
</dbReference>
<keyword evidence="8 10" id="KW-0238">DNA-binding</keyword>
<dbReference type="InterPro" id="IPR038726">
    <property type="entry name" value="PDDEXK_AddAB-type"/>
</dbReference>
<evidence type="ECO:0000256" key="5">
    <source>
        <dbReference type="ARBA" id="ARBA00022806"/>
    </source>
</evidence>
<dbReference type="Pfam" id="PF21445">
    <property type="entry name" value="ADDB_N"/>
    <property type="match status" value="1"/>
</dbReference>
<protein>
    <recommendedName>
        <fullName evidence="10">ATP-dependent helicase/deoxyribonuclease subunit B</fullName>
        <ecNumber evidence="10">3.1.-.-</ecNumber>
    </recommendedName>
    <alternativeName>
        <fullName evidence="10">ATP-dependent helicase/nuclease subunit RexB</fullName>
    </alternativeName>
</protein>
<comment type="caution">
    <text evidence="10">Lacks conserved residue(s) required for the propagation of feature annotation.</text>
</comment>
<dbReference type="PATRIC" id="fig|1423743.5.peg.733"/>
<comment type="cofactor">
    <cofactor evidence="10">
        <name>Mg(2+)</name>
        <dbReference type="ChEBI" id="CHEBI:18420"/>
    </cofactor>
</comment>
<keyword evidence="7 10" id="KW-0067">ATP-binding</keyword>
<dbReference type="AlphaFoldDB" id="A0A0R1VI60"/>
<keyword evidence="1 10" id="KW-0540">Nuclease</keyword>
<evidence type="ECO:0000256" key="6">
    <source>
        <dbReference type="ARBA" id="ARBA00022839"/>
    </source>
</evidence>
<comment type="miscellaneous">
    <text evidence="10">Despite having helicase-like domains, this subunit does not have helicase activity.</text>
</comment>
<dbReference type="Gene3D" id="3.40.50.300">
    <property type="entry name" value="P-loop containing nucleotide triphosphate hydrolases"/>
    <property type="match status" value="4"/>
</dbReference>
<evidence type="ECO:0000256" key="4">
    <source>
        <dbReference type="ARBA" id="ARBA00022801"/>
    </source>
</evidence>
<evidence type="ECO:0000259" key="11">
    <source>
        <dbReference type="Pfam" id="PF12705"/>
    </source>
</evidence>
<dbReference type="EC" id="3.1.-.-" evidence="10"/>
<evidence type="ECO:0000256" key="8">
    <source>
        <dbReference type="ARBA" id="ARBA00023125"/>
    </source>
</evidence>
<dbReference type="GO" id="GO:0000724">
    <property type="term" value="P:double-strand break repair via homologous recombination"/>
    <property type="evidence" value="ECO:0007669"/>
    <property type="project" value="UniProtKB-UniRule"/>
</dbReference>
<dbReference type="SUPFAM" id="SSF52540">
    <property type="entry name" value="P-loop containing nucleoside triphosphate hydrolases"/>
    <property type="match status" value="1"/>
</dbReference>
<dbReference type="GO" id="GO:0003690">
    <property type="term" value="F:double-stranded DNA binding"/>
    <property type="evidence" value="ECO:0007669"/>
    <property type="project" value="UniProtKB-UniRule"/>
</dbReference>
<evidence type="ECO:0000313" key="14">
    <source>
        <dbReference type="Proteomes" id="UP000051966"/>
    </source>
</evidence>
<dbReference type="InterPro" id="IPR027417">
    <property type="entry name" value="P-loop_NTPase"/>
</dbReference>
<dbReference type="HAMAP" id="MF_01453">
    <property type="entry name" value="AddB_type2"/>
    <property type="match status" value="1"/>
</dbReference>
<dbReference type="Proteomes" id="UP000051966">
    <property type="component" value="Unassembled WGS sequence"/>
</dbReference>
<evidence type="ECO:0000256" key="10">
    <source>
        <dbReference type="HAMAP-Rule" id="MF_01453"/>
    </source>
</evidence>
<dbReference type="GO" id="GO:0004386">
    <property type="term" value="F:helicase activity"/>
    <property type="evidence" value="ECO:0007669"/>
    <property type="project" value="UniProtKB-KW"/>
</dbReference>
<dbReference type="Pfam" id="PF12705">
    <property type="entry name" value="PDDEXK_1"/>
    <property type="match status" value="1"/>
</dbReference>
<dbReference type="Gene3D" id="3.90.320.10">
    <property type="match status" value="1"/>
</dbReference>
<dbReference type="GO" id="GO:0016817">
    <property type="term" value="F:hydrolase activity, acting on acid anhydrides"/>
    <property type="evidence" value="ECO:0007669"/>
    <property type="project" value="InterPro"/>
</dbReference>
<accession>A0A0R1VI60</accession>
<organism evidence="13 14">
    <name type="scientific">Lentilactobacillus farraginis DSM 18382 = JCM 14108</name>
    <dbReference type="NCBI Taxonomy" id="1423743"/>
    <lineage>
        <taxon>Bacteria</taxon>
        <taxon>Bacillati</taxon>
        <taxon>Bacillota</taxon>
        <taxon>Bacilli</taxon>
        <taxon>Lactobacillales</taxon>
        <taxon>Lactobacillaceae</taxon>
        <taxon>Lentilactobacillus</taxon>
    </lineage>
</organism>
<feature type="domain" description="PD-(D/E)XK endonuclease-like" evidence="11">
    <location>
        <begin position="825"/>
        <end position="1073"/>
    </location>
</feature>
<evidence type="ECO:0000256" key="3">
    <source>
        <dbReference type="ARBA" id="ARBA00022763"/>
    </source>
</evidence>
<reference evidence="13 14" key="1">
    <citation type="journal article" date="2015" name="Genome Announc.">
        <title>Expanding the biotechnology potential of lactobacilli through comparative genomics of 213 strains and associated genera.</title>
        <authorList>
            <person name="Sun Z."/>
            <person name="Harris H.M."/>
            <person name="McCann A."/>
            <person name="Guo C."/>
            <person name="Argimon S."/>
            <person name="Zhang W."/>
            <person name="Yang X."/>
            <person name="Jeffery I.B."/>
            <person name="Cooney J.C."/>
            <person name="Kagawa T.F."/>
            <person name="Liu W."/>
            <person name="Song Y."/>
            <person name="Salvetti E."/>
            <person name="Wrobel A."/>
            <person name="Rasinkangas P."/>
            <person name="Parkhill J."/>
            <person name="Rea M.C."/>
            <person name="O'Sullivan O."/>
            <person name="Ritari J."/>
            <person name="Douillard F.P."/>
            <person name="Paul Ross R."/>
            <person name="Yang R."/>
            <person name="Briner A.E."/>
            <person name="Felis G.E."/>
            <person name="de Vos W.M."/>
            <person name="Barrangou R."/>
            <person name="Klaenhammer T.R."/>
            <person name="Caufield P.W."/>
            <person name="Cui Y."/>
            <person name="Zhang H."/>
            <person name="O'Toole P.W."/>
        </authorList>
    </citation>
    <scope>NUCLEOTIDE SEQUENCE [LARGE SCALE GENOMIC DNA]</scope>
    <source>
        <strain evidence="13 14">DSM 18382</strain>
    </source>
</reference>
<keyword evidence="5 10" id="KW-0347">Helicase</keyword>
<dbReference type="GO" id="GO:0005524">
    <property type="term" value="F:ATP binding"/>
    <property type="evidence" value="ECO:0007669"/>
    <property type="project" value="UniProtKB-UniRule"/>
</dbReference>
<keyword evidence="14" id="KW-1185">Reference proteome</keyword>
<evidence type="ECO:0000313" key="13">
    <source>
        <dbReference type="EMBL" id="KRM05488.1"/>
    </source>
</evidence>
<name>A0A0R1VI60_9LACO</name>
<dbReference type="PANTHER" id="PTHR30591">
    <property type="entry name" value="RECBCD ENZYME SUBUNIT RECC"/>
    <property type="match status" value="1"/>
</dbReference>
<keyword evidence="2 10" id="KW-0547">Nucleotide-binding</keyword>
<proteinExistence type="inferred from homology"/>
<comment type="subunit">
    <text evidence="10">Heterodimer of AddA and RexB.</text>
</comment>
<feature type="domain" description="ATP-dependent helicase/deoxyribonuclease subunit B N-terminal" evidence="12">
    <location>
        <begin position="26"/>
        <end position="310"/>
    </location>
</feature>
<dbReference type="GO" id="GO:0008409">
    <property type="term" value="F:5'-3' exonuclease activity"/>
    <property type="evidence" value="ECO:0007669"/>
    <property type="project" value="UniProtKB-UniRule"/>
</dbReference>
<comment type="function">
    <text evidence="10">The heterodimer acts as both an ATP-dependent DNA helicase and an ATP-dependent, dual-direction single-stranded exonuclease. Recognizes the chi site generating a DNA molecule suitable for the initiation of homologous recombination. This subunit has 5' -&gt; 3' nuclease activity but not helicase activity.</text>
</comment>
<dbReference type="InterPro" id="IPR049035">
    <property type="entry name" value="ADDB_N"/>
</dbReference>
<dbReference type="EMBL" id="AZFY01000108">
    <property type="protein sequence ID" value="KRM05488.1"/>
    <property type="molecule type" value="Genomic_DNA"/>
</dbReference>
<evidence type="ECO:0000259" key="12">
    <source>
        <dbReference type="Pfam" id="PF21445"/>
    </source>
</evidence>
<keyword evidence="3 10" id="KW-0227">DNA damage</keyword>
<dbReference type="PANTHER" id="PTHR30591:SF1">
    <property type="entry name" value="RECBCD ENZYME SUBUNIT RECC"/>
    <property type="match status" value="1"/>
</dbReference>
<keyword evidence="6 10" id="KW-0269">Exonuclease</keyword>
<keyword evidence="9 10" id="KW-0234">DNA repair</keyword>
<sequence>MSDSFINGITQKSVDLKGEYAVTLQFVLGTNGADHQGKMVEILQKQRAENPNDRFFYLVPNHIKFESEVEILKQLADPTDRVTAQSSVQVLSFTRLAWYFLRTTAKYQKQRISPAGINMLLYQIITDRQDDLLLFSQEARLPGFIDQIAKQISAMQAGNVLPEDLMKMNESPAAQLSNDLRDKLHDFAIIYADYHQRIDDQYFDNHDVLNLLSDYLAERDLTNYHFYISGFSKFTAQECRLVETLTKRGASMTISLILDKPYRTALPTQPNLFYQSGKLFYRLYRFAADQKIPYLPAVVADQPRLSSDLLKLEKFWIQSSGLGAITADNTVSPQSIQIFQADNPYAELDQVAARIRQMVSTGKYRYSDFLILTRRLDSYATILDPVFTMQGIPYFKDIQKSMVDHPLVDLLSSLFDIYDHHRLRNYRYDDVMRFLKSELVLPRNSDGTAMKIDDYRRAVALTENLVLKNGFEGQKWTQAEDWQYVWVADDDDGTILTDRDKEITRQINVIRHLVKDTLPKFYRRLYRAKTNADAATALYHFLVETGVVQRLQQLRNAAVDQQEINRSDEIEQVWRTFCSLLDECVQILGDRPFDAQDFWALIYAGFEGASYSQIPSTLDQVQISESGMVQMANRKVTIMIGSNDETMPERIVNDSLFGDDDLVQIQDNLNDDQYLNDPADELMADEPYLNYLAFTSSSSRLIFSYTSHLNDETDVNLSPYVTRIAAHFNLQITHHAAVPDNQTPVAVYIGTKRATLHHLIQVVQDTYKNKGQLNATWTFIFNQLKHDPEIGPLTDQLLGSIDYKNVPVPLSQEIAEKLYGSALNISISQLESFYENPYEYFLKYGLRLQEREQFELSPASTGQFFHEALDRIISMVHEQKIDLADLNDADVNELVAENVAAMVADPDNFQYVILNSSNRMHYITMQLEATIQQMIRTIRDQQKLTPMRPQKTELVFGQPSSKGLKGLSFELPNHKQVNVRGRIDRIDAMKVNNKRYFGIVDYKSSNKKFDFNQAYIGTSMQLLTYLDVLRENLAVLNPDTSDALLAGALYMHIFNATFKPDDFQKGLEKSLLTKHKYQGILVDDADLVDNLDTDLANGSGHSLVYPFNKLKSGSVGKASSTITENDLNAFLDRTESLIVDASTRIFNGDTSLAPVKIDQFTPMQFTPYKAIMNFDPLLPENNYRLVPKHTKKEIIDKLRGEKQ</sequence>
<dbReference type="InterPro" id="IPR011604">
    <property type="entry name" value="PDDEXK-like_dom_sf"/>
</dbReference>
<keyword evidence="4 10" id="KW-0378">Hydrolase</keyword>
<evidence type="ECO:0000256" key="1">
    <source>
        <dbReference type="ARBA" id="ARBA00022722"/>
    </source>
</evidence>